<keyword evidence="1" id="KW-0812">Transmembrane</keyword>
<protein>
    <submittedName>
        <fullName evidence="2">Uncharacterized protein</fullName>
    </submittedName>
</protein>
<comment type="caution">
    <text evidence="2">The sequence shown here is derived from an EMBL/GenBank/DDBJ whole genome shotgun (WGS) entry which is preliminary data.</text>
</comment>
<feature type="transmembrane region" description="Helical" evidence="1">
    <location>
        <begin position="26"/>
        <end position="46"/>
    </location>
</feature>
<accession>A0ABR8QSA3</accession>
<evidence type="ECO:0000256" key="1">
    <source>
        <dbReference type="SAM" id="Phobius"/>
    </source>
</evidence>
<dbReference type="EMBL" id="JACSQT010000007">
    <property type="protein sequence ID" value="MBD7938152.1"/>
    <property type="molecule type" value="Genomic_DNA"/>
</dbReference>
<keyword evidence="1" id="KW-1133">Transmembrane helix</keyword>
<gene>
    <name evidence="2" type="ORF">H9655_14055</name>
</gene>
<evidence type="ECO:0000313" key="3">
    <source>
        <dbReference type="Proteomes" id="UP000657931"/>
    </source>
</evidence>
<organism evidence="2 3">
    <name type="scientific">Cytobacillus stercorigallinarum</name>
    <dbReference type="NCBI Taxonomy" id="2762240"/>
    <lineage>
        <taxon>Bacteria</taxon>
        <taxon>Bacillati</taxon>
        <taxon>Bacillota</taxon>
        <taxon>Bacilli</taxon>
        <taxon>Bacillales</taxon>
        <taxon>Bacillaceae</taxon>
        <taxon>Cytobacillus</taxon>
    </lineage>
</organism>
<sequence length="54" mass="6124">MNWIHPFALAVLAFWASYFMNDSLSISLLVALGGFIIGLIFSLLIFKKAKRKHI</sequence>
<dbReference type="Proteomes" id="UP000657931">
    <property type="component" value="Unassembled WGS sequence"/>
</dbReference>
<keyword evidence="1" id="KW-0472">Membrane</keyword>
<reference evidence="2 3" key="1">
    <citation type="submission" date="2020-08" db="EMBL/GenBank/DDBJ databases">
        <title>A Genomic Blueprint of the Chicken Gut Microbiome.</title>
        <authorList>
            <person name="Gilroy R."/>
            <person name="Ravi A."/>
            <person name="Getino M."/>
            <person name="Pursley I."/>
            <person name="Horton D.L."/>
            <person name="Alikhan N.-F."/>
            <person name="Baker D."/>
            <person name="Gharbi K."/>
            <person name="Hall N."/>
            <person name="Watson M."/>
            <person name="Adriaenssens E.M."/>
            <person name="Foster-Nyarko E."/>
            <person name="Jarju S."/>
            <person name="Secka A."/>
            <person name="Antonio M."/>
            <person name="Oren A."/>
            <person name="Chaudhuri R."/>
            <person name="La Ragione R.M."/>
            <person name="Hildebrand F."/>
            <person name="Pallen M.J."/>
        </authorList>
    </citation>
    <scope>NUCLEOTIDE SEQUENCE [LARGE SCALE GENOMIC DNA]</scope>
    <source>
        <strain evidence="2 3">Sa5YUA1</strain>
    </source>
</reference>
<name>A0ABR8QSA3_9BACI</name>
<proteinExistence type="predicted"/>
<keyword evidence="3" id="KW-1185">Reference proteome</keyword>
<dbReference type="RefSeq" id="WP_191815070.1">
    <property type="nucleotide sequence ID" value="NZ_JACSQT010000007.1"/>
</dbReference>
<evidence type="ECO:0000313" key="2">
    <source>
        <dbReference type="EMBL" id="MBD7938152.1"/>
    </source>
</evidence>